<feature type="transmembrane region" description="Helical" evidence="1">
    <location>
        <begin position="389"/>
        <end position="408"/>
    </location>
</feature>
<dbReference type="InterPro" id="IPR022038">
    <property type="entry name" value="Ig-like_bact"/>
</dbReference>
<evidence type="ECO:0000313" key="4">
    <source>
        <dbReference type="Proteomes" id="UP000886723"/>
    </source>
</evidence>
<reference evidence="3" key="1">
    <citation type="submission" date="2020-10" db="EMBL/GenBank/DDBJ databases">
        <authorList>
            <person name="Gilroy R."/>
        </authorList>
    </citation>
    <scope>NUCLEOTIDE SEQUENCE</scope>
    <source>
        <strain evidence="3">ChiBcec2-4451</strain>
    </source>
</reference>
<dbReference type="Proteomes" id="UP000886723">
    <property type="component" value="Unassembled WGS sequence"/>
</dbReference>
<reference evidence="3" key="2">
    <citation type="journal article" date="2021" name="PeerJ">
        <title>Extensive microbial diversity within the chicken gut microbiome revealed by metagenomics and culture.</title>
        <authorList>
            <person name="Gilroy R."/>
            <person name="Ravi A."/>
            <person name="Getino M."/>
            <person name="Pursley I."/>
            <person name="Horton D.L."/>
            <person name="Alikhan N.F."/>
            <person name="Baker D."/>
            <person name="Gharbi K."/>
            <person name="Hall N."/>
            <person name="Watson M."/>
            <person name="Adriaenssens E.M."/>
            <person name="Foster-Nyarko E."/>
            <person name="Jarju S."/>
            <person name="Secka A."/>
            <person name="Antonio M."/>
            <person name="Oren A."/>
            <person name="Chaudhuri R.R."/>
            <person name="La Ragione R."/>
            <person name="Hildebrand F."/>
            <person name="Pallen M.J."/>
        </authorList>
    </citation>
    <scope>NUCLEOTIDE SEQUENCE</scope>
    <source>
        <strain evidence="3">ChiBcec2-4451</strain>
    </source>
</reference>
<name>A0A9D1NUA0_9FIRM</name>
<keyword evidence="1" id="KW-0812">Transmembrane</keyword>
<keyword evidence="1" id="KW-0472">Membrane</keyword>
<feature type="non-terminal residue" evidence="3">
    <location>
        <position position="1"/>
    </location>
</feature>
<sequence>SGDVHTATVTYDADGDYTFDIEYTDMAGNVAEDYAQDSFTVDLTAPEVEIFDIEDKSANNDVVAPGVRYTDINYDADGVTITLEGANNGLVNVGSVTSSIDNGQSIKFNDFAREERMDDLYQLTAKITDLAGNETEETVLFSVNRYGSVYVLDEATAGWLSTDPESSYTYINQEREIGVQEYNVDDIEEYGIAVNRDGELAQLQEGTDFTVTRSGSDVQWKVYHYTMNAENFAEEGNYTVTLSSRDRAANSMNNETVKKSDKQLPLQFTVDKTAPTVVVSGVEDGGQYRAAARVMTVDAKDNLALSRVTIRIGDAKPQVYEEKELRETDGIIRTEIPSANNWQDIEVTAEDAAGNQLGQTEVGSEAVPVMMAVLVTPNILIQYYMNKPVFYGSIVIVLLIIAAAVILVRRRLKDR</sequence>
<keyword evidence="1" id="KW-1133">Transmembrane helix</keyword>
<evidence type="ECO:0000256" key="1">
    <source>
        <dbReference type="SAM" id="Phobius"/>
    </source>
</evidence>
<feature type="domain" description="Ig-like" evidence="2">
    <location>
        <begin position="13"/>
        <end position="142"/>
    </location>
</feature>
<dbReference type="Pfam" id="PF13750">
    <property type="entry name" value="Big_3_3"/>
    <property type="match status" value="2"/>
</dbReference>
<feature type="domain" description="Ig-like" evidence="2">
    <location>
        <begin position="223"/>
        <end position="358"/>
    </location>
</feature>
<proteinExistence type="predicted"/>
<gene>
    <name evidence="3" type="ORF">IAA63_05635</name>
</gene>
<dbReference type="EMBL" id="DVON01000122">
    <property type="protein sequence ID" value="HIV12608.1"/>
    <property type="molecule type" value="Genomic_DNA"/>
</dbReference>
<accession>A0A9D1NUA0</accession>
<comment type="caution">
    <text evidence="3">The sequence shown here is derived from an EMBL/GenBank/DDBJ whole genome shotgun (WGS) entry which is preliminary data.</text>
</comment>
<dbReference type="AlphaFoldDB" id="A0A9D1NUA0"/>
<evidence type="ECO:0000313" key="3">
    <source>
        <dbReference type="EMBL" id="HIV12608.1"/>
    </source>
</evidence>
<organism evidence="3 4">
    <name type="scientific">Candidatus Pullilachnospira stercoravium</name>
    <dbReference type="NCBI Taxonomy" id="2840913"/>
    <lineage>
        <taxon>Bacteria</taxon>
        <taxon>Bacillati</taxon>
        <taxon>Bacillota</taxon>
        <taxon>Clostridia</taxon>
        <taxon>Lachnospirales</taxon>
        <taxon>Lachnospiraceae</taxon>
        <taxon>Lachnospiraceae incertae sedis</taxon>
        <taxon>Candidatus Pullilachnospira</taxon>
    </lineage>
</organism>
<protein>
    <submittedName>
        <fullName evidence="3">Ig-like domain repeat protein</fullName>
    </submittedName>
</protein>
<evidence type="ECO:0000259" key="2">
    <source>
        <dbReference type="Pfam" id="PF13750"/>
    </source>
</evidence>